<dbReference type="PANTHER" id="PTHR23131:SF0">
    <property type="entry name" value="ENDORIBONUCLEASE LACTB2"/>
    <property type="match status" value="1"/>
</dbReference>
<evidence type="ECO:0000313" key="2">
    <source>
        <dbReference type="EMBL" id="MBS6941031.1"/>
    </source>
</evidence>
<dbReference type="AlphaFoldDB" id="A0A943V0M9"/>
<comment type="caution">
    <text evidence="2">The sequence shown here is derived from an EMBL/GenBank/DDBJ whole genome shotgun (WGS) entry which is preliminary data.</text>
</comment>
<name>A0A943V0M9_9ACTN</name>
<proteinExistence type="predicted"/>
<feature type="domain" description="Metallo-beta-lactamase" evidence="1">
    <location>
        <begin position="5"/>
        <end position="156"/>
    </location>
</feature>
<dbReference type="Proteomes" id="UP000727506">
    <property type="component" value="Unassembled WGS sequence"/>
</dbReference>
<dbReference type="Gene3D" id="3.60.15.10">
    <property type="entry name" value="Ribonuclease Z/Hydroxyacylglutathione hydrolase-like"/>
    <property type="match status" value="2"/>
</dbReference>
<dbReference type="SUPFAM" id="SSF56281">
    <property type="entry name" value="Metallo-hydrolase/oxidoreductase"/>
    <property type="match status" value="1"/>
</dbReference>
<sequence length="235" mass="25080">MIHPEDASSCAIVDPGCNSSEHLSAIEAFVRSRGARIAEVVVTHSHPDHVSGADELARKNGARLLMGGNGIGCEGRLGLCEGRVGTRVYMLPGHSSDSIALLLEDDAALISGDIFFSRGWSVIPVPGGNLADYFKTLARLQSLIGQGEAAVVLPGHREAMGAAYALSRLDDYVAHRRHRLDEIRAVADEIGSRDIEAVARKVYADIADPELYKAALMSLASQIEYLNLTDGFATA</sequence>
<evidence type="ECO:0000259" key="1">
    <source>
        <dbReference type="SMART" id="SM00849"/>
    </source>
</evidence>
<dbReference type="InterPro" id="IPR001279">
    <property type="entry name" value="Metallo-B-lactamas"/>
</dbReference>
<dbReference type="PANTHER" id="PTHR23131">
    <property type="entry name" value="ENDORIBONUCLEASE LACTB2"/>
    <property type="match status" value="1"/>
</dbReference>
<reference evidence="2" key="1">
    <citation type="submission" date="2021-02" db="EMBL/GenBank/DDBJ databases">
        <title>Infant gut strain persistence is associated with maternal origin, phylogeny, and functional potential including surface adhesion and iron acquisition.</title>
        <authorList>
            <person name="Lou Y.C."/>
        </authorList>
    </citation>
    <scope>NUCLEOTIDE SEQUENCE</scope>
    <source>
        <strain evidence="2">L2_039_000G1_dasL2_039_000G1_concoct_11</strain>
    </source>
</reference>
<dbReference type="InterPro" id="IPR050662">
    <property type="entry name" value="Sec-metab_biosynth-thioest"/>
</dbReference>
<dbReference type="Pfam" id="PF00753">
    <property type="entry name" value="Lactamase_B"/>
    <property type="match status" value="2"/>
</dbReference>
<protein>
    <submittedName>
        <fullName evidence="2">MBL fold metallo-hydrolase</fullName>
    </submittedName>
</protein>
<dbReference type="Gene3D" id="1.10.10.10">
    <property type="entry name" value="Winged helix-like DNA-binding domain superfamily/Winged helix DNA-binding domain"/>
    <property type="match status" value="1"/>
</dbReference>
<dbReference type="SMART" id="SM00849">
    <property type="entry name" value="Lactamase_B"/>
    <property type="match status" value="1"/>
</dbReference>
<dbReference type="EMBL" id="JAGZSV010000101">
    <property type="protein sequence ID" value="MBS6941031.1"/>
    <property type="molecule type" value="Genomic_DNA"/>
</dbReference>
<dbReference type="InterPro" id="IPR036866">
    <property type="entry name" value="RibonucZ/Hydroxyglut_hydro"/>
</dbReference>
<gene>
    <name evidence="2" type="ORF">KH142_06065</name>
</gene>
<accession>A0A943V0M9</accession>
<dbReference type="InterPro" id="IPR036388">
    <property type="entry name" value="WH-like_DNA-bd_sf"/>
</dbReference>
<organism evidence="2 3">
    <name type="scientific">Slackia piriformis</name>
    <dbReference type="NCBI Taxonomy" id="626934"/>
    <lineage>
        <taxon>Bacteria</taxon>
        <taxon>Bacillati</taxon>
        <taxon>Actinomycetota</taxon>
        <taxon>Coriobacteriia</taxon>
        <taxon>Eggerthellales</taxon>
        <taxon>Eggerthellaceae</taxon>
        <taxon>Slackia</taxon>
    </lineage>
</organism>
<evidence type="ECO:0000313" key="3">
    <source>
        <dbReference type="Proteomes" id="UP000727506"/>
    </source>
</evidence>